<proteinExistence type="predicted"/>
<feature type="non-terminal residue" evidence="1">
    <location>
        <position position="232"/>
    </location>
</feature>
<keyword evidence="2" id="KW-1185">Reference proteome</keyword>
<sequence length="232" mass="25329">MPLPPSRVYQGPGLQLPVPLSDIFTERTGPREDSRAFIICGSHGLGKFYICSLEHMVISRRLFQWKLPKDLPPDYPHTQAPALFPTSGCFKRLPSLSGAALKHATGVLISFAPSLSVSVSASRTDNSPGCCERNQRACAEVVRSPTIPSNKPLWDQHERCCKYTQGSCKVRAAAPFKRDLDSMVVANSRPAVFAQEQSEVCHGLCLYEGQCTCVSPCIYVWVSVWGGSSPSG</sequence>
<dbReference type="AlphaFoldDB" id="A0A9N7VJ93"/>
<gene>
    <name evidence="1" type="ORF">PLEPLA_LOCUS38837</name>
</gene>
<name>A0A9N7VJ93_PLEPL</name>
<evidence type="ECO:0000313" key="1">
    <source>
        <dbReference type="EMBL" id="CAB1451144.1"/>
    </source>
</evidence>
<protein>
    <submittedName>
        <fullName evidence="1">Uncharacterized protein</fullName>
    </submittedName>
</protein>
<dbReference type="EMBL" id="CADEAL010004079">
    <property type="protein sequence ID" value="CAB1451144.1"/>
    <property type="molecule type" value="Genomic_DNA"/>
</dbReference>
<evidence type="ECO:0000313" key="2">
    <source>
        <dbReference type="Proteomes" id="UP001153269"/>
    </source>
</evidence>
<reference evidence="1" key="1">
    <citation type="submission" date="2020-03" db="EMBL/GenBank/DDBJ databases">
        <authorList>
            <person name="Weist P."/>
        </authorList>
    </citation>
    <scope>NUCLEOTIDE SEQUENCE</scope>
</reference>
<dbReference type="Proteomes" id="UP001153269">
    <property type="component" value="Unassembled WGS sequence"/>
</dbReference>
<accession>A0A9N7VJ93</accession>
<organism evidence="1 2">
    <name type="scientific">Pleuronectes platessa</name>
    <name type="common">European plaice</name>
    <dbReference type="NCBI Taxonomy" id="8262"/>
    <lineage>
        <taxon>Eukaryota</taxon>
        <taxon>Metazoa</taxon>
        <taxon>Chordata</taxon>
        <taxon>Craniata</taxon>
        <taxon>Vertebrata</taxon>
        <taxon>Euteleostomi</taxon>
        <taxon>Actinopterygii</taxon>
        <taxon>Neopterygii</taxon>
        <taxon>Teleostei</taxon>
        <taxon>Neoteleostei</taxon>
        <taxon>Acanthomorphata</taxon>
        <taxon>Carangaria</taxon>
        <taxon>Pleuronectiformes</taxon>
        <taxon>Pleuronectoidei</taxon>
        <taxon>Pleuronectidae</taxon>
        <taxon>Pleuronectes</taxon>
    </lineage>
</organism>
<comment type="caution">
    <text evidence="1">The sequence shown here is derived from an EMBL/GenBank/DDBJ whole genome shotgun (WGS) entry which is preliminary data.</text>
</comment>